<dbReference type="EC" id="3.2.1.21" evidence="3 11"/>
<dbReference type="Pfam" id="PF00232">
    <property type="entry name" value="Glyco_hydro_1"/>
    <property type="match status" value="1"/>
</dbReference>
<feature type="binding site" evidence="10">
    <location>
        <position position="124"/>
    </location>
    <ligand>
        <name>substrate</name>
    </ligand>
</feature>
<dbReference type="NCBIfam" id="TIGR03356">
    <property type="entry name" value="BGL"/>
    <property type="match status" value="1"/>
</dbReference>
<sequence length="461" mass="50443">MSAHPTAIFPPEFVWGTATAAYQIEGAVTEDGRGPSIWDDFCTQPGAVVRGETGVVAADHYHRWESDVALMAQLGLDAYRLSLSWSRILPTGSGDVNQKGLDFYDRVIDRLCESGITPAVTLFHWDLPSALQEQGGWMNRDTAYRLGEYAQIVGERFADRVGLWMPLNEPVVHTLYGHALGVHAPGLALGFAAFQAAHHQLLGHGLAVDALRSAGCSGIGIASNHAPVRAATDSAEDVMAADIYDHVVNWMFADPILLGKYPADEFAQILTGPVDEDLTIINAPLDWYGINYYEPTMIAAPVEGQGTDGVLEIDLPPGLPFAPVAITGYPTTDFGWPIVPEGLGEILRTFQSRFGESLPPIYITESGCSFHDTLNSSGEVSDTARIEYHDAHLRALRSAMDDGVDVRGYFVWSLLDNFEWAAGYQERFGLVHVDFDTQKRTPKASFEWYRSLIAAQKAARV</sequence>
<dbReference type="EMBL" id="VNIQ01000007">
    <property type="protein sequence ID" value="TYQ01670.1"/>
    <property type="molecule type" value="Genomic_DNA"/>
</dbReference>
<evidence type="ECO:0000256" key="6">
    <source>
        <dbReference type="ARBA" id="ARBA00023277"/>
    </source>
</evidence>
<dbReference type="InterPro" id="IPR001360">
    <property type="entry name" value="Glyco_hydro_1"/>
</dbReference>
<organism evidence="12">
    <name type="scientific">Nocardia globerula</name>
    <dbReference type="NCBI Taxonomy" id="1818"/>
    <lineage>
        <taxon>Bacteria</taxon>
        <taxon>Bacillati</taxon>
        <taxon>Actinomycetota</taxon>
        <taxon>Actinomycetes</taxon>
        <taxon>Mycobacteriales</taxon>
        <taxon>Nocardiaceae</taxon>
        <taxon>Nocardia</taxon>
    </lineage>
</organism>
<comment type="caution">
    <text evidence="12">The sequence shown here is derived from an EMBL/GenBank/DDBJ whole genome shotgun (WGS) entry which is preliminary data.</text>
</comment>
<dbReference type="InterPro" id="IPR017736">
    <property type="entry name" value="Glyco_hydro_1_beta-glucosidase"/>
</dbReference>
<keyword evidence="5" id="KW-0136">Cellulose degradation</keyword>
<evidence type="ECO:0000256" key="1">
    <source>
        <dbReference type="ARBA" id="ARBA00000448"/>
    </source>
</evidence>
<evidence type="ECO:0000256" key="10">
    <source>
        <dbReference type="PIRSR" id="PIRSR617736-2"/>
    </source>
</evidence>
<evidence type="ECO:0000256" key="7">
    <source>
        <dbReference type="ARBA" id="ARBA00023295"/>
    </source>
</evidence>
<feature type="binding site" evidence="10">
    <location>
        <position position="412"/>
    </location>
    <ligand>
        <name>substrate</name>
    </ligand>
</feature>
<dbReference type="AlphaFoldDB" id="A0A652YJT0"/>
<feature type="active site" description="Proton donor" evidence="9">
    <location>
        <position position="169"/>
    </location>
</feature>
<evidence type="ECO:0000313" key="12">
    <source>
        <dbReference type="EMBL" id="TYQ01670.1"/>
    </source>
</evidence>
<dbReference type="GO" id="GO:0005829">
    <property type="term" value="C:cytosol"/>
    <property type="evidence" value="ECO:0007669"/>
    <property type="project" value="TreeGrafter"/>
</dbReference>
<proteinExistence type="inferred from homology"/>
<dbReference type="PROSITE" id="PS00653">
    <property type="entry name" value="GLYCOSYL_HYDROL_F1_2"/>
    <property type="match status" value="1"/>
</dbReference>
<evidence type="ECO:0000256" key="8">
    <source>
        <dbReference type="ARBA" id="ARBA00023326"/>
    </source>
</evidence>
<feature type="binding site" evidence="10">
    <location>
        <begin position="419"/>
        <end position="420"/>
    </location>
    <ligand>
        <name>substrate</name>
    </ligand>
</feature>
<reference evidence="12" key="1">
    <citation type="submission" date="2019-07" db="EMBL/GenBank/DDBJ databases">
        <title>Genomic Encyclopedia of Type Strains, Phase IV (KMG-IV): sequencing the most valuable type-strain genomes for metagenomic binning, comparative biology and taxonomic classification.</title>
        <authorList>
            <person name="Goeker M."/>
        </authorList>
    </citation>
    <scope>NUCLEOTIDE SEQUENCE</scope>
    <source>
        <strain evidence="12">DSM 44596</strain>
    </source>
</reference>
<feature type="binding site" evidence="10">
    <location>
        <position position="293"/>
    </location>
    <ligand>
        <name>substrate</name>
    </ligand>
</feature>
<dbReference type="InterPro" id="IPR033132">
    <property type="entry name" value="GH_1_N_CS"/>
</dbReference>
<dbReference type="PRINTS" id="PR00131">
    <property type="entry name" value="GLHYDRLASE1"/>
</dbReference>
<comment type="similarity">
    <text evidence="2 11">Belongs to the glycosyl hydrolase 1 family.</text>
</comment>
<evidence type="ECO:0000256" key="5">
    <source>
        <dbReference type="ARBA" id="ARBA00023001"/>
    </source>
</evidence>
<dbReference type="GO" id="GO:0008422">
    <property type="term" value="F:beta-glucosidase activity"/>
    <property type="evidence" value="ECO:0007669"/>
    <property type="project" value="UniProtKB-EC"/>
</dbReference>
<evidence type="ECO:0000256" key="3">
    <source>
        <dbReference type="ARBA" id="ARBA00012744"/>
    </source>
</evidence>
<keyword evidence="8" id="KW-0624">Polysaccharide degradation</keyword>
<dbReference type="PANTHER" id="PTHR10353:SF36">
    <property type="entry name" value="LP05116P"/>
    <property type="match status" value="1"/>
</dbReference>
<feature type="binding site" evidence="10">
    <location>
        <position position="168"/>
    </location>
    <ligand>
        <name>substrate</name>
    </ligand>
</feature>
<dbReference type="FunFam" id="3.20.20.80:FF:000004">
    <property type="entry name" value="Beta-glucosidase 6-phospho-beta-glucosidase"/>
    <property type="match status" value="1"/>
</dbReference>
<dbReference type="InterPro" id="IPR017853">
    <property type="entry name" value="GH"/>
</dbReference>
<dbReference type="SUPFAM" id="SSF51445">
    <property type="entry name" value="(Trans)glycosidases"/>
    <property type="match status" value="1"/>
</dbReference>
<evidence type="ECO:0000256" key="4">
    <source>
        <dbReference type="ARBA" id="ARBA00022801"/>
    </source>
</evidence>
<keyword evidence="4 11" id="KW-0378">Hydrolase</keyword>
<protein>
    <recommendedName>
        <fullName evidence="3 11">Beta-glucosidase</fullName>
        <ecNumber evidence="3 11">3.2.1.21</ecNumber>
    </recommendedName>
</protein>
<evidence type="ECO:0000256" key="11">
    <source>
        <dbReference type="RuleBase" id="RU361175"/>
    </source>
</evidence>
<comment type="catalytic activity">
    <reaction evidence="1 11">
        <text>Hydrolysis of terminal, non-reducing beta-D-glucosyl residues with release of beta-D-glucose.</text>
        <dbReference type="EC" id="3.2.1.21"/>
    </reaction>
</comment>
<name>A0A652YJT0_NOCGL</name>
<gene>
    <name evidence="12" type="ORF">FNL38_10791</name>
</gene>
<keyword evidence="6" id="KW-0119">Carbohydrate metabolism</keyword>
<accession>A0A652YJT0</accession>
<evidence type="ECO:0000256" key="9">
    <source>
        <dbReference type="PIRSR" id="PIRSR617736-1"/>
    </source>
</evidence>
<dbReference type="GO" id="GO:0030245">
    <property type="term" value="P:cellulose catabolic process"/>
    <property type="evidence" value="ECO:0007669"/>
    <property type="project" value="UniProtKB-KW"/>
</dbReference>
<feature type="binding site" evidence="10">
    <location>
        <position position="23"/>
    </location>
    <ligand>
        <name>substrate</name>
    </ligand>
</feature>
<keyword evidence="7 11" id="KW-0326">Glycosidase</keyword>
<feature type="active site" description="Nucleophile" evidence="9">
    <location>
        <position position="365"/>
    </location>
</feature>
<evidence type="ECO:0000256" key="2">
    <source>
        <dbReference type="ARBA" id="ARBA00010838"/>
    </source>
</evidence>
<dbReference type="PANTHER" id="PTHR10353">
    <property type="entry name" value="GLYCOSYL HYDROLASE"/>
    <property type="match status" value="1"/>
</dbReference>
<dbReference type="Gene3D" id="3.20.20.80">
    <property type="entry name" value="Glycosidases"/>
    <property type="match status" value="1"/>
</dbReference>